<organism evidence="2 3">
    <name type="scientific">Nonomuraea polychroma</name>
    <dbReference type="NCBI Taxonomy" id="46176"/>
    <lineage>
        <taxon>Bacteria</taxon>
        <taxon>Bacillati</taxon>
        <taxon>Actinomycetota</taxon>
        <taxon>Actinomycetes</taxon>
        <taxon>Streptosporangiales</taxon>
        <taxon>Streptosporangiaceae</taxon>
        <taxon>Nonomuraea</taxon>
    </lineage>
</organism>
<dbReference type="EMBL" id="SAUN01000001">
    <property type="protein sequence ID" value="RVX41829.1"/>
    <property type="molecule type" value="Genomic_DNA"/>
</dbReference>
<proteinExistence type="predicted"/>
<evidence type="ECO:0000313" key="2">
    <source>
        <dbReference type="EMBL" id="RVX41829.1"/>
    </source>
</evidence>
<reference evidence="2 3" key="1">
    <citation type="submission" date="2019-01" db="EMBL/GenBank/DDBJ databases">
        <title>Sequencing the genomes of 1000 actinobacteria strains.</title>
        <authorList>
            <person name="Klenk H.-P."/>
        </authorList>
    </citation>
    <scope>NUCLEOTIDE SEQUENCE [LARGE SCALE GENOMIC DNA]</scope>
    <source>
        <strain evidence="2 3">DSM 43925</strain>
    </source>
</reference>
<evidence type="ECO:0000313" key="3">
    <source>
        <dbReference type="Proteomes" id="UP000284824"/>
    </source>
</evidence>
<dbReference type="RefSeq" id="WP_127934018.1">
    <property type="nucleotide sequence ID" value="NZ_SAUN01000001.1"/>
</dbReference>
<feature type="region of interest" description="Disordered" evidence="1">
    <location>
        <begin position="373"/>
        <end position="392"/>
    </location>
</feature>
<evidence type="ECO:0000256" key="1">
    <source>
        <dbReference type="SAM" id="MobiDB-lite"/>
    </source>
</evidence>
<keyword evidence="3" id="KW-1185">Reference proteome</keyword>
<accession>A0A438M7Y3</accession>
<sequence>MITENEQERLLQALRRDLDRARQNPDIWADLAFTAAHTDEGRVLDRNRAARFKVLWALQYDRDDRDLPLLRFLLQQQISYYRQAVPWGLAPDLTLAGFLVTEHRQVQDVWLHWEAKNISFDTALGYSIFHLLTPGVAATLDAVRTSSHPDRDRVLGDIHPDRHTDAAVQDWLTQQQERFPSDPADESWQTWAHHAARLGEREASRLFMIRWAEGQPRTETTLNTLQFHLAQLGYVPEAVEVQKEAVAIGDSSWSGAKASKLLTLVRLQRQAGNFPGAFQALAEIESALPPDKQGFEQGIWRHFVKEYFLLVPAAPDRPTARRLLTASGRHLQGIPRLWMDGVLDAALAAAEHLSDSDAIHRYQALRQTAQCERDEEIRQAQHRPASGAADTP</sequence>
<comment type="caution">
    <text evidence="2">The sequence shown here is derived from an EMBL/GenBank/DDBJ whole genome shotgun (WGS) entry which is preliminary data.</text>
</comment>
<name>A0A438M7Y3_9ACTN</name>
<dbReference type="OrthoDB" id="3365759at2"/>
<dbReference type="Proteomes" id="UP000284824">
    <property type="component" value="Unassembled WGS sequence"/>
</dbReference>
<protein>
    <submittedName>
        <fullName evidence="2">Uncharacterized protein</fullName>
    </submittedName>
</protein>
<dbReference type="AlphaFoldDB" id="A0A438M7Y3"/>
<gene>
    <name evidence="2" type="ORF">EDD27_4406</name>
</gene>